<comment type="caution">
    <text evidence="2">The sequence shown here is derived from an EMBL/GenBank/DDBJ whole genome shotgun (WGS) entry which is preliminary data.</text>
</comment>
<dbReference type="FunCoup" id="A0A2R6Q2S8">
    <property type="interactions" value="307"/>
</dbReference>
<evidence type="ECO:0000313" key="3">
    <source>
        <dbReference type="Proteomes" id="UP000241394"/>
    </source>
</evidence>
<dbReference type="GO" id="GO:0004497">
    <property type="term" value="F:monooxygenase activity"/>
    <property type="evidence" value="ECO:0007669"/>
    <property type="project" value="UniProtKB-KW"/>
</dbReference>
<reference evidence="3" key="2">
    <citation type="journal article" date="2018" name="BMC Genomics">
        <title>A manually annotated Actinidia chinensis var. chinensis (kiwifruit) genome highlights the challenges associated with draft genomes and gene prediction in plants.</title>
        <authorList>
            <person name="Pilkington S.M."/>
            <person name="Crowhurst R."/>
            <person name="Hilario E."/>
            <person name="Nardozza S."/>
            <person name="Fraser L."/>
            <person name="Peng Y."/>
            <person name="Gunaseelan K."/>
            <person name="Simpson R."/>
            <person name="Tahir J."/>
            <person name="Deroles S.C."/>
            <person name="Templeton K."/>
            <person name="Luo Z."/>
            <person name="Davy M."/>
            <person name="Cheng C."/>
            <person name="McNeilage M."/>
            <person name="Scaglione D."/>
            <person name="Liu Y."/>
            <person name="Zhang Q."/>
            <person name="Datson P."/>
            <person name="De Silva N."/>
            <person name="Gardiner S.E."/>
            <person name="Bassett H."/>
            <person name="Chagne D."/>
            <person name="McCallum J."/>
            <person name="Dzierzon H."/>
            <person name="Deng C."/>
            <person name="Wang Y.Y."/>
            <person name="Barron L."/>
            <person name="Manako K."/>
            <person name="Bowen J."/>
            <person name="Foster T.M."/>
            <person name="Erridge Z.A."/>
            <person name="Tiffin H."/>
            <person name="Waite C.N."/>
            <person name="Davies K.M."/>
            <person name="Grierson E.P."/>
            <person name="Laing W.A."/>
            <person name="Kirk R."/>
            <person name="Chen X."/>
            <person name="Wood M."/>
            <person name="Montefiori M."/>
            <person name="Brummell D.A."/>
            <person name="Schwinn K.E."/>
            <person name="Catanach A."/>
            <person name="Fullerton C."/>
            <person name="Li D."/>
            <person name="Meiyalaghan S."/>
            <person name="Nieuwenhuizen N."/>
            <person name="Read N."/>
            <person name="Prakash R."/>
            <person name="Hunter D."/>
            <person name="Zhang H."/>
            <person name="McKenzie M."/>
            <person name="Knabel M."/>
            <person name="Harris A."/>
            <person name="Allan A.C."/>
            <person name="Gleave A."/>
            <person name="Chen A."/>
            <person name="Janssen B.J."/>
            <person name="Plunkett B."/>
            <person name="Ampomah-Dwamena C."/>
            <person name="Voogd C."/>
            <person name="Leif D."/>
            <person name="Lafferty D."/>
            <person name="Souleyre E.J.F."/>
            <person name="Varkonyi-Gasic E."/>
            <person name="Gambi F."/>
            <person name="Hanley J."/>
            <person name="Yao J.L."/>
            <person name="Cheung J."/>
            <person name="David K.M."/>
            <person name="Warren B."/>
            <person name="Marsh K."/>
            <person name="Snowden K.C."/>
            <person name="Lin-Wang K."/>
            <person name="Brian L."/>
            <person name="Martinez-Sanchez M."/>
            <person name="Wang M."/>
            <person name="Ileperuma N."/>
            <person name="Macnee N."/>
            <person name="Campin R."/>
            <person name="McAtee P."/>
            <person name="Drummond R.S.M."/>
            <person name="Espley R.V."/>
            <person name="Ireland H.S."/>
            <person name="Wu R."/>
            <person name="Atkinson R.G."/>
            <person name="Karunairetnam S."/>
            <person name="Bulley S."/>
            <person name="Chunkath S."/>
            <person name="Hanley Z."/>
            <person name="Storey R."/>
            <person name="Thrimawithana A.H."/>
            <person name="Thomson S."/>
            <person name="David C."/>
            <person name="Testolin R."/>
            <person name="Huang H."/>
            <person name="Hellens R.P."/>
            <person name="Schaffer R.J."/>
        </authorList>
    </citation>
    <scope>NUCLEOTIDE SEQUENCE [LARGE SCALE GENOMIC DNA]</scope>
    <source>
        <strain evidence="3">cv. Red5</strain>
    </source>
</reference>
<dbReference type="AlphaFoldDB" id="A0A2R6Q2S8"/>
<organism evidence="2 3">
    <name type="scientific">Actinidia chinensis var. chinensis</name>
    <name type="common">Chinese soft-hair kiwi</name>
    <dbReference type="NCBI Taxonomy" id="1590841"/>
    <lineage>
        <taxon>Eukaryota</taxon>
        <taxon>Viridiplantae</taxon>
        <taxon>Streptophyta</taxon>
        <taxon>Embryophyta</taxon>
        <taxon>Tracheophyta</taxon>
        <taxon>Spermatophyta</taxon>
        <taxon>Magnoliopsida</taxon>
        <taxon>eudicotyledons</taxon>
        <taxon>Gunneridae</taxon>
        <taxon>Pentapetalae</taxon>
        <taxon>asterids</taxon>
        <taxon>Ericales</taxon>
        <taxon>Actinidiaceae</taxon>
        <taxon>Actinidia</taxon>
    </lineage>
</organism>
<dbReference type="SUPFAM" id="SSF54373">
    <property type="entry name" value="FAD-linked reductases, C-terminal domain"/>
    <property type="match status" value="1"/>
</dbReference>
<protein>
    <submittedName>
        <fullName evidence="2">6-hydroxynicotinate 3-monooxygenase</fullName>
    </submittedName>
</protein>
<dbReference type="Gene3D" id="3.50.50.60">
    <property type="entry name" value="FAD/NAD(P)-binding domain"/>
    <property type="match status" value="1"/>
</dbReference>
<dbReference type="PANTHER" id="PTHR47469:SF2">
    <property type="entry name" value="OS06G0597600 PROTEIN"/>
    <property type="match status" value="1"/>
</dbReference>
<dbReference type="InterPro" id="IPR006076">
    <property type="entry name" value="FAD-dep_OxRdtase"/>
</dbReference>
<dbReference type="PROSITE" id="PS51257">
    <property type="entry name" value="PROKAR_LIPOPROTEIN"/>
    <property type="match status" value="1"/>
</dbReference>
<keyword evidence="3" id="KW-1185">Reference proteome</keyword>
<dbReference type="Gramene" id="PSS01150">
    <property type="protein sequence ID" value="PSS01150"/>
    <property type="gene ID" value="CEY00_Acc22508"/>
</dbReference>
<evidence type="ECO:0000313" key="2">
    <source>
        <dbReference type="EMBL" id="PSS01150.1"/>
    </source>
</evidence>
<dbReference type="EMBL" id="NKQK01000020">
    <property type="protein sequence ID" value="PSS01150.1"/>
    <property type="molecule type" value="Genomic_DNA"/>
</dbReference>
<dbReference type="SUPFAM" id="SSF51905">
    <property type="entry name" value="FAD/NAD(P)-binding domain"/>
    <property type="match status" value="1"/>
</dbReference>
<dbReference type="InterPro" id="IPR053212">
    <property type="entry name" value="DHP_3-monooxygenase"/>
</dbReference>
<evidence type="ECO:0000259" key="1">
    <source>
        <dbReference type="Pfam" id="PF01266"/>
    </source>
</evidence>
<sequence length="417" mass="46129">MKTGKAVVVGGSIAGLSCAHALIAAGWDVVVVEKSTSPPSGSPTGAGLGLDPLSQKLIGSWLGPPHLLRNRTLPLTIDQNQATNGEENFSRTLSRDENFNFRAAHWADLHSLLYSALPPDIFLWGHLYLSFSISNDKSNVKLKTTILHTGEVIEIVGDLLIAADGCLSSIRGNFLPQLKLRYSGYCAWRGVLDFSDNEHLETITDIKRAYPDLGKCLYFSLGYKSHSVFYELLNEKINWIWYANQPEPKLKGNSVTMKVSSDMIDKMHEEADKVCAPELVRVIKETKEPFINVIYDCDPLEQIVWDTVVLVGDAAHPTTPHGLGSTNMTVLDAAVLGKCLEKWGVENLRTALGEYQSIRLPVTSAQVLHSRKMGQIKQGLVLSDRMAFDLMMTSLEECQDLQQKNMPFFGDVPSILK</sequence>
<keyword evidence="2" id="KW-0503">Monooxygenase</keyword>
<name>A0A2R6Q2S8_ACTCC</name>
<dbReference type="Proteomes" id="UP000241394">
    <property type="component" value="Chromosome LG20"/>
</dbReference>
<dbReference type="OrthoDB" id="16820at2759"/>
<proteinExistence type="predicted"/>
<keyword evidence="2" id="KW-0560">Oxidoreductase</keyword>
<dbReference type="PRINTS" id="PR00420">
    <property type="entry name" value="RNGMNOXGNASE"/>
</dbReference>
<dbReference type="STRING" id="1590841.A0A2R6Q2S8"/>
<dbReference type="Pfam" id="PF01266">
    <property type="entry name" value="DAO"/>
    <property type="match status" value="1"/>
</dbReference>
<accession>A0A2R6Q2S8</accession>
<dbReference type="OMA" id="FVARPHC"/>
<dbReference type="InParanoid" id="A0A2R6Q2S8"/>
<gene>
    <name evidence="2" type="ORF">CEY00_Acc22508</name>
</gene>
<dbReference type="InterPro" id="IPR036188">
    <property type="entry name" value="FAD/NAD-bd_sf"/>
</dbReference>
<dbReference type="PANTHER" id="PTHR47469">
    <property type="entry name" value="MONOOXYGENASE-LIKE"/>
    <property type="match status" value="1"/>
</dbReference>
<reference evidence="2 3" key="1">
    <citation type="submission" date="2017-07" db="EMBL/GenBank/DDBJ databases">
        <title>An improved, manually edited Actinidia chinensis var. chinensis (kiwifruit) genome highlights the challenges associated with draft genomes and gene prediction in plants.</title>
        <authorList>
            <person name="Pilkington S."/>
            <person name="Crowhurst R."/>
            <person name="Hilario E."/>
            <person name="Nardozza S."/>
            <person name="Fraser L."/>
            <person name="Peng Y."/>
            <person name="Gunaseelan K."/>
            <person name="Simpson R."/>
            <person name="Tahir J."/>
            <person name="Deroles S."/>
            <person name="Templeton K."/>
            <person name="Luo Z."/>
            <person name="Davy M."/>
            <person name="Cheng C."/>
            <person name="Mcneilage M."/>
            <person name="Scaglione D."/>
            <person name="Liu Y."/>
            <person name="Zhang Q."/>
            <person name="Datson P."/>
            <person name="De Silva N."/>
            <person name="Gardiner S."/>
            <person name="Bassett H."/>
            <person name="Chagne D."/>
            <person name="Mccallum J."/>
            <person name="Dzierzon H."/>
            <person name="Deng C."/>
            <person name="Wang Y.-Y."/>
            <person name="Barron N."/>
            <person name="Manako K."/>
            <person name="Bowen J."/>
            <person name="Foster T."/>
            <person name="Erridge Z."/>
            <person name="Tiffin H."/>
            <person name="Waite C."/>
            <person name="Davies K."/>
            <person name="Grierson E."/>
            <person name="Laing W."/>
            <person name="Kirk R."/>
            <person name="Chen X."/>
            <person name="Wood M."/>
            <person name="Montefiori M."/>
            <person name="Brummell D."/>
            <person name="Schwinn K."/>
            <person name="Catanach A."/>
            <person name="Fullerton C."/>
            <person name="Li D."/>
            <person name="Meiyalaghan S."/>
            <person name="Nieuwenhuizen N."/>
            <person name="Read N."/>
            <person name="Prakash R."/>
            <person name="Hunter D."/>
            <person name="Zhang H."/>
            <person name="Mckenzie M."/>
            <person name="Knabel M."/>
            <person name="Harris A."/>
            <person name="Allan A."/>
            <person name="Chen A."/>
            <person name="Janssen B."/>
            <person name="Plunkett B."/>
            <person name="Dwamena C."/>
            <person name="Voogd C."/>
            <person name="Leif D."/>
            <person name="Lafferty D."/>
            <person name="Souleyre E."/>
            <person name="Varkonyi-Gasic E."/>
            <person name="Gambi F."/>
            <person name="Hanley J."/>
            <person name="Yao J.-L."/>
            <person name="Cheung J."/>
            <person name="David K."/>
            <person name="Warren B."/>
            <person name="Marsh K."/>
            <person name="Snowden K."/>
            <person name="Lin-Wang K."/>
            <person name="Brian L."/>
            <person name="Martinez-Sanchez M."/>
            <person name="Wang M."/>
            <person name="Ileperuma N."/>
            <person name="Macnee N."/>
            <person name="Campin R."/>
            <person name="Mcatee P."/>
            <person name="Drummond R."/>
            <person name="Espley R."/>
            <person name="Ireland H."/>
            <person name="Wu R."/>
            <person name="Atkinson R."/>
            <person name="Karunairetnam S."/>
            <person name="Bulley S."/>
            <person name="Chunkath S."/>
            <person name="Hanley Z."/>
            <person name="Storey R."/>
            <person name="Thrimawithana A."/>
            <person name="Thomson S."/>
            <person name="David C."/>
            <person name="Testolin R."/>
        </authorList>
    </citation>
    <scope>NUCLEOTIDE SEQUENCE [LARGE SCALE GENOMIC DNA]</scope>
    <source>
        <strain evidence="3">cv. Red5</strain>
        <tissue evidence="2">Young leaf</tissue>
    </source>
</reference>
<feature type="domain" description="FAD dependent oxidoreductase" evidence="1">
    <location>
        <begin position="6"/>
        <end position="46"/>
    </location>
</feature>